<evidence type="ECO:0000313" key="7">
    <source>
        <dbReference type="Proteomes" id="UP000789706"/>
    </source>
</evidence>
<evidence type="ECO:0000259" key="5">
    <source>
        <dbReference type="Pfam" id="PF03868"/>
    </source>
</evidence>
<dbReference type="EMBL" id="CAJVPK010000367">
    <property type="protein sequence ID" value="CAG8500403.1"/>
    <property type="molecule type" value="Genomic_DNA"/>
</dbReference>
<evidence type="ECO:0000256" key="3">
    <source>
        <dbReference type="ARBA" id="ARBA00023274"/>
    </source>
</evidence>
<evidence type="ECO:0000256" key="2">
    <source>
        <dbReference type="ARBA" id="ARBA00022980"/>
    </source>
</evidence>
<dbReference type="PANTHER" id="PTHR10715:SF0">
    <property type="entry name" value="LARGE RIBOSOMAL SUBUNIT PROTEIN EL6"/>
    <property type="match status" value="1"/>
</dbReference>
<dbReference type="FunFam" id="2.30.30.30:FF:000014">
    <property type="entry name" value="60S ribosomal protein L6"/>
    <property type="match status" value="1"/>
</dbReference>
<name>A0A9N8ZM30_9GLOM</name>
<reference evidence="6" key="1">
    <citation type="submission" date="2021-06" db="EMBL/GenBank/DDBJ databases">
        <authorList>
            <person name="Kallberg Y."/>
            <person name="Tangrot J."/>
            <person name="Rosling A."/>
        </authorList>
    </citation>
    <scope>NUCLEOTIDE SEQUENCE</scope>
    <source>
        <strain evidence="6">AZ414A</strain>
    </source>
</reference>
<dbReference type="SUPFAM" id="SSF50104">
    <property type="entry name" value="Translation proteins SH3-like domain"/>
    <property type="match status" value="1"/>
</dbReference>
<proteinExistence type="inferred from homology"/>
<dbReference type="GO" id="GO:0003723">
    <property type="term" value="F:RNA binding"/>
    <property type="evidence" value="ECO:0007669"/>
    <property type="project" value="TreeGrafter"/>
</dbReference>
<dbReference type="Pfam" id="PF01159">
    <property type="entry name" value="Ribosomal_L6e"/>
    <property type="match status" value="1"/>
</dbReference>
<evidence type="ECO:0000313" key="6">
    <source>
        <dbReference type="EMBL" id="CAG8500403.1"/>
    </source>
</evidence>
<sequence>MVHAPRNSFLVPGVPRYSRSVIYSKKALYKRKKVQVPKTETKVETTKTKPIGGEKNGKERLIPLEKAPRFYPAEDIPRPKKSRKVNKPTKLRPSITPGTVLILVAGRFRGKRVVFLKQLASGLLLVTGPFKINGVPLRRVNQAYVIATSTKINISTVCSLDKFDDAYFKKAKESKKKITEKEFFEDEQKKPLPETRASDQKEVDKSINAVIKKTPHLRDYLHSRFSLSRGQFPHNLAF</sequence>
<dbReference type="PROSITE" id="PS01170">
    <property type="entry name" value="RIBOSOMAL_L6E"/>
    <property type="match status" value="1"/>
</dbReference>
<keyword evidence="3 4" id="KW-0687">Ribonucleoprotein</keyword>
<evidence type="ECO:0000256" key="1">
    <source>
        <dbReference type="ARBA" id="ARBA00010592"/>
    </source>
</evidence>
<dbReference type="InterPro" id="IPR014722">
    <property type="entry name" value="Rib_uL2_dom2"/>
</dbReference>
<accession>A0A9N8ZM30</accession>
<comment type="caution">
    <text evidence="6">The sequence shown here is derived from an EMBL/GenBank/DDBJ whole genome shotgun (WGS) entry which is preliminary data.</text>
</comment>
<dbReference type="AlphaFoldDB" id="A0A9N8ZM30"/>
<dbReference type="InterPro" id="IPR008991">
    <property type="entry name" value="Translation_prot_SH3-like_sf"/>
</dbReference>
<dbReference type="GO" id="GO:0022625">
    <property type="term" value="C:cytosolic large ribosomal subunit"/>
    <property type="evidence" value="ECO:0007669"/>
    <property type="project" value="TreeGrafter"/>
</dbReference>
<keyword evidence="7" id="KW-1185">Reference proteome</keyword>
<keyword evidence="2 4" id="KW-0689">Ribosomal protein</keyword>
<evidence type="ECO:0000256" key="4">
    <source>
        <dbReference type="RuleBase" id="RU000662"/>
    </source>
</evidence>
<dbReference type="Proteomes" id="UP000789706">
    <property type="component" value="Unassembled WGS sequence"/>
</dbReference>
<dbReference type="GO" id="GO:0003735">
    <property type="term" value="F:structural constituent of ribosome"/>
    <property type="evidence" value="ECO:0007669"/>
    <property type="project" value="InterPro"/>
</dbReference>
<dbReference type="Gene3D" id="2.30.30.30">
    <property type="match status" value="1"/>
</dbReference>
<organism evidence="6 7">
    <name type="scientific">Diversispora eburnea</name>
    <dbReference type="NCBI Taxonomy" id="1213867"/>
    <lineage>
        <taxon>Eukaryota</taxon>
        <taxon>Fungi</taxon>
        <taxon>Fungi incertae sedis</taxon>
        <taxon>Mucoromycota</taxon>
        <taxon>Glomeromycotina</taxon>
        <taxon>Glomeromycetes</taxon>
        <taxon>Diversisporales</taxon>
        <taxon>Diversisporaceae</taxon>
        <taxon>Diversispora</taxon>
    </lineage>
</organism>
<dbReference type="InterPro" id="IPR049633">
    <property type="entry name" value="Ribosomal_eL6_CS"/>
</dbReference>
<dbReference type="InterPro" id="IPR000915">
    <property type="entry name" value="60S_ribosomal_eL6"/>
</dbReference>
<comment type="similarity">
    <text evidence="1 4">Belongs to the eukaryotic ribosomal protein eL6 family.</text>
</comment>
<dbReference type="InterPro" id="IPR041997">
    <property type="entry name" value="Ribosomal_eL6_KOW"/>
</dbReference>
<feature type="domain" description="Large ribosomal subunit protein uL6 N-terminal" evidence="5">
    <location>
        <begin position="3"/>
        <end position="50"/>
    </location>
</feature>
<dbReference type="OrthoDB" id="2436667at2759"/>
<dbReference type="CDD" id="cd13156">
    <property type="entry name" value="KOW_RPL6"/>
    <property type="match status" value="1"/>
</dbReference>
<gene>
    <name evidence="6" type="ORF">DEBURN_LOCUS4646</name>
</gene>
<dbReference type="Pfam" id="PF03868">
    <property type="entry name" value="Ribosomal_L6e_N"/>
    <property type="match status" value="1"/>
</dbReference>
<protein>
    <recommendedName>
        <fullName evidence="4">60S ribosomal protein L6</fullName>
    </recommendedName>
</protein>
<dbReference type="GO" id="GO:0002181">
    <property type="term" value="P:cytoplasmic translation"/>
    <property type="evidence" value="ECO:0007669"/>
    <property type="project" value="TreeGrafter"/>
</dbReference>
<dbReference type="InterPro" id="IPR005568">
    <property type="entry name" value="Ribosomal_uL6_N"/>
</dbReference>
<dbReference type="GO" id="GO:0000027">
    <property type="term" value="P:ribosomal large subunit assembly"/>
    <property type="evidence" value="ECO:0007669"/>
    <property type="project" value="TreeGrafter"/>
</dbReference>
<dbReference type="PANTHER" id="PTHR10715">
    <property type="entry name" value="60S RIBOSOMAL PROTEIN L6"/>
    <property type="match status" value="1"/>
</dbReference>